<dbReference type="GO" id="GO:0016779">
    <property type="term" value="F:nucleotidyltransferase activity"/>
    <property type="evidence" value="ECO:0007669"/>
    <property type="project" value="UniProtKB-KW"/>
</dbReference>
<keyword evidence="3" id="KW-0819">tRNA processing</keyword>
<keyword evidence="6" id="KW-0547">Nucleotide-binding</keyword>
<evidence type="ECO:0000313" key="12">
    <source>
        <dbReference type="EMBL" id="SVB10465.1"/>
    </source>
</evidence>
<dbReference type="Pfam" id="PF13735">
    <property type="entry name" value="tRNA_NucTran2_2"/>
    <property type="match status" value="1"/>
</dbReference>
<dbReference type="InterPro" id="IPR043519">
    <property type="entry name" value="NT_sf"/>
</dbReference>
<evidence type="ECO:0000256" key="1">
    <source>
        <dbReference type="ARBA" id="ARBA00001946"/>
    </source>
</evidence>
<keyword evidence="8" id="KW-0694">RNA-binding</keyword>
<evidence type="ECO:0000256" key="8">
    <source>
        <dbReference type="ARBA" id="ARBA00022884"/>
    </source>
</evidence>
<dbReference type="GO" id="GO:0008033">
    <property type="term" value="P:tRNA processing"/>
    <property type="evidence" value="ECO:0007669"/>
    <property type="project" value="UniProtKB-KW"/>
</dbReference>
<dbReference type="GO" id="GO:0046872">
    <property type="term" value="F:metal ion binding"/>
    <property type="evidence" value="ECO:0007669"/>
    <property type="project" value="UniProtKB-KW"/>
</dbReference>
<evidence type="ECO:0000259" key="10">
    <source>
        <dbReference type="Pfam" id="PF12627"/>
    </source>
</evidence>
<sequence>MNKNIESPDLDLTTNATPDQIRALVEPVADAVWLQGERFGTIGLRIGEIRMEITTHRSESYISSSRKPSVTFSLNLEDDLSRRDFTVNAMAFEVDSGIFFDPFNGRSDLENKILRTPLAPDKSFNDDPLRMLRAARFLAGYDLQPVQEIVDTAKDLADRILIVSAERIREEFLKLLSLENPTKGFDFLEKVHLLPKIFSFESNLDHNNFDKIFSLLPPDDPVTRLSIFFKGLSKKEVKESLKRLKMSREEKRRIETTVDFLNVLSSGPKSEKWTNEELRRLIDLNQLSVETSINIIQASNSNIKEFLSSLEILRSTEDLISFEPLLTAQELMDLLNIEPGPLVGEILSWLKEIHLRDGTISIDEEKKMVLKHWKK</sequence>
<evidence type="ECO:0000256" key="5">
    <source>
        <dbReference type="ARBA" id="ARBA00022723"/>
    </source>
</evidence>
<dbReference type="GO" id="GO:0000166">
    <property type="term" value="F:nucleotide binding"/>
    <property type="evidence" value="ECO:0007669"/>
    <property type="project" value="UniProtKB-KW"/>
</dbReference>
<dbReference type="Pfam" id="PF12627">
    <property type="entry name" value="PolyA_pol_RNAbd"/>
    <property type="match status" value="1"/>
</dbReference>
<dbReference type="AlphaFoldDB" id="A0A382B9J8"/>
<gene>
    <name evidence="12" type="ORF">METZ01_LOCUS163319</name>
</gene>
<dbReference type="EMBL" id="UINC01028811">
    <property type="protein sequence ID" value="SVB10465.1"/>
    <property type="molecule type" value="Genomic_DNA"/>
</dbReference>
<dbReference type="GO" id="GO:0000049">
    <property type="term" value="F:tRNA binding"/>
    <property type="evidence" value="ECO:0007669"/>
    <property type="project" value="TreeGrafter"/>
</dbReference>
<dbReference type="PANTHER" id="PTHR46173:SF1">
    <property type="entry name" value="CCA TRNA NUCLEOTIDYLTRANSFERASE 1, MITOCHONDRIAL"/>
    <property type="match status" value="1"/>
</dbReference>
<keyword evidence="4" id="KW-0548">Nucleotidyltransferase</keyword>
<proteinExistence type="predicted"/>
<accession>A0A382B9J8</accession>
<dbReference type="Gene3D" id="1.10.3090.10">
    <property type="entry name" value="cca-adding enzyme, domain 2"/>
    <property type="match status" value="1"/>
</dbReference>
<protein>
    <recommendedName>
        <fullName evidence="13">Poly A polymerase head domain-containing protein</fullName>
    </recommendedName>
</protein>
<organism evidence="12">
    <name type="scientific">marine metagenome</name>
    <dbReference type="NCBI Taxonomy" id="408172"/>
    <lineage>
        <taxon>unclassified sequences</taxon>
        <taxon>metagenomes</taxon>
        <taxon>ecological metagenomes</taxon>
    </lineage>
</organism>
<dbReference type="CDD" id="cd05398">
    <property type="entry name" value="NT_ClassII-CCAase"/>
    <property type="match status" value="1"/>
</dbReference>
<dbReference type="SUPFAM" id="SSF81891">
    <property type="entry name" value="Poly A polymerase C-terminal region-like"/>
    <property type="match status" value="1"/>
</dbReference>
<evidence type="ECO:0000256" key="6">
    <source>
        <dbReference type="ARBA" id="ARBA00022741"/>
    </source>
</evidence>
<dbReference type="Gene3D" id="3.30.460.10">
    <property type="entry name" value="Beta Polymerase, domain 2"/>
    <property type="match status" value="1"/>
</dbReference>
<evidence type="ECO:0000256" key="7">
    <source>
        <dbReference type="ARBA" id="ARBA00022842"/>
    </source>
</evidence>
<evidence type="ECO:0000256" key="2">
    <source>
        <dbReference type="ARBA" id="ARBA00022679"/>
    </source>
</evidence>
<evidence type="ECO:0000256" key="4">
    <source>
        <dbReference type="ARBA" id="ARBA00022695"/>
    </source>
</evidence>
<evidence type="ECO:0000259" key="11">
    <source>
        <dbReference type="Pfam" id="PF13735"/>
    </source>
</evidence>
<dbReference type="Pfam" id="PF01743">
    <property type="entry name" value="PolyA_pol"/>
    <property type="match status" value="1"/>
</dbReference>
<dbReference type="PANTHER" id="PTHR46173">
    <property type="entry name" value="CCA TRNA NUCLEOTIDYLTRANSFERASE 1, MITOCHONDRIAL"/>
    <property type="match status" value="1"/>
</dbReference>
<dbReference type="InterPro" id="IPR050264">
    <property type="entry name" value="Bact_CCA-adding_enz_type3_sf"/>
</dbReference>
<dbReference type="InterPro" id="IPR032828">
    <property type="entry name" value="PolyA_RNA-bd"/>
</dbReference>
<feature type="domain" description="Poly A polymerase head" evidence="9">
    <location>
        <begin position="5"/>
        <end position="115"/>
    </location>
</feature>
<evidence type="ECO:0000256" key="3">
    <source>
        <dbReference type="ARBA" id="ARBA00022694"/>
    </source>
</evidence>
<keyword evidence="7" id="KW-0460">Magnesium</keyword>
<keyword evidence="5" id="KW-0479">Metal-binding</keyword>
<keyword evidence="2" id="KW-0808">Transferase</keyword>
<comment type="cofactor">
    <cofactor evidence="1">
        <name>Mg(2+)</name>
        <dbReference type="ChEBI" id="CHEBI:18420"/>
    </cofactor>
</comment>
<dbReference type="InterPro" id="IPR032810">
    <property type="entry name" value="CCA-adding_enz_C"/>
</dbReference>
<name>A0A382B9J8_9ZZZZ</name>
<feature type="domain" description="tRNA nucleotidyltransferase/poly(A) polymerase RNA and SrmB- binding" evidence="10">
    <location>
        <begin position="152"/>
        <end position="198"/>
    </location>
</feature>
<dbReference type="InterPro" id="IPR002646">
    <property type="entry name" value="PolA_pol_head_dom"/>
</dbReference>
<evidence type="ECO:0000259" key="9">
    <source>
        <dbReference type="Pfam" id="PF01743"/>
    </source>
</evidence>
<evidence type="ECO:0008006" key="13">
    <source>
        <dbReference type="Google" id="ProtNLM"/>
    </source>
</evidence>
<feature type="domain" description="CCA-adding enzyme C-terminal" evidence="11">
    <location>
        <begin position="231"/>
        <end position="352"/>
    </location>
</feature>
<dbReference type="SUPFAM" id="SSF81301">
    <property type="entry name" value="Nucleotidyltransferase"/>
    <property type="match status" value="1"/>
</dbReference>
<reference evidence="12" key="1">
    <citation type="submission" date="2018-05" db="EMBL/GenBank/DDBJ databases">
        <authorList>
            <person name="Lanie J.A."/>
            <person name="Ng W.-L."/>
            <person name="Kazmierczak K.M."/>
            <person name="Andrzejewski T.M."/>
            <person name="Davidsen T.M."/>
            <person name="Wayne K.J."/>
            <person name="Tettelin H."/>
            <person name="Glass J.I."/>
            <person name="Rusch D."/>
            <person name="Podicherti R."/>
            <person name="Tsui H.-C.T."/>
            <person name="Winkler M.E."/>
        </authorList>
    </citation>
    <scope>NUCLEOTIDE SEQUENCE</scope>
</reference>